<feature type="transmembrane region" description="Helical" evidence="1">
    <location>
        <begin position="476"/>
        <end position="498"/>
    </location>
</feature>
<dbReference type="Pfam" id="PF23357">
    <property type="entry name" value="DUF7088"/>
    <property type="match status" value="1"/>
</dbReference>
<dbReference type="PANTHER" id="PTHR12969:SF7">
    <property type="entry name" value="INTRAFLAGELLAR TRANSPORT PROTEIN 52 HOMOLOG"/>
    <property type="match status" value="1"/>
</dbReference>
<dbReference type="Pfam" id="PF09822">
    <property type="entry name" value="ABC_transp_aux"/>
    <property type="match status" value="1"/>
</dbReference>
<accession>A0A7V4WVG5</accession>
<keyword evidence="1" id="KW-0812">Transmembrane</keyword>
<keyword evidence="1" id="KW-1133">Transmembrane helix</keyword>
<gene>
    <name evidence="4" type="ORF">ENK44_10935</name>
</gene>
<dbReference type="Proteomes" id="UP000885779">
    <property type="component" value="Unassembled WGS sequence"/>
</dbReference>
<sequence>MKKIENIAGISGVVLLIAALIWYSITNLWETIHWVLLVGGVAGIGYFLFVFFTQREKVISKRSLKYGSNVGVQALMVLFIVAMLAFVFSRQHVRWDLTANNLYSLSEQTEKILDNLDKDVEIKAFFKSADQNRARDLLDEYEYRSAYLRYDLIDPDEKPQLTKRYGVTKYNTVVVESGVKRETIDKLDESNLTNAIIKVTREQDKVIYFLTGHGERSIKDDSQSGYKTAAEEIRKDNHLTRELNLARRGSIPDSCTVLAILSPKTPLFQAELDTIEQYVKDGGKLLVTVDPETKSNLRDFLQKFHISVGNDMVIEQSFAAQIFGGGPGIPLVNYYDPDHIITKGFQVMTFFPYASSVSPMEDKGGYTMTELLKTSKSSWAEEDFSTGQVSFDPAQDRPGPIALAVIAEKDLPKGKSAVLVFGDADFAANAYFKQQGNGNLFMNAINYLAEEEDLISVRPKQIDDRRLTLTQADVSGLFYLVVIAVPLIVIVLGVVIFFKRNKK</sequence>
<evidence type="ECO:0008006" key="5">
    <source>
        <dbReference type="Google" id="ProtNLM"/>
    </source>
</evidence>
<feature type="domain" description="DUF7088" evidence="3">
    <location>
        <begin position="100"/>
        <end position="180"/>
    </location>
</feature>
<dbReference type="PANTHER" id="PTHR12969">
    <property type="entry name" value="NGD5/OSM-6/IFT52"/>
    <property type="match status" value="1"/>
</dbReference>
<dbReference type="SUPFAM" id="SSF52317">
    <property type="entry name" value="Class I glutamine amidotransferase-like"/>
    <property type="match status" value="1"/>
</dbReference>
<proteinExistence type="predicted"/>
<dbReference type="InterPro" id="IPR055396">
    <property type="entry name" value="DUF7088"/>
</dbReference>
<protein>
    <recommendedName>
        <fullName evidence="5">ABC-type uncharacterized transport system domain-containing protein</fullName>
    </recommendedName>
</protein>
<evidence type="ECO:0000259" key="3">
    <source>
        <dbReference type="Pfam" id="PF23357"/>
    </source>
</evidence>
<organism evidence="4">
    <name type="scientific">Caldithrix abyssi</name>
    <dbReference type="NCBI Taxonomy" id="187145"/>
    <lineage>
        <taxon>Bacteria</taxon>
        <taxon>Pseudomonadati</taxon>
        <taxon>Calditrichota</taxon>
        <taxon>Calditrichia</taxon>
        <taxon>Calditrichales</taxon>
        <taxon>Calditrichaceae</taxon>
        <taxon>Caldithrix</taxon>
    </lineage>
</organism>
<dbReference type="InterPro" id="IPR019196">
    <property type="entry name" value="ABC_transp_unknown"/>
</dbReference>
<feature type="transmembrane region" description="Helical" evidence="1">
    <location>
        <begin position="7"/>
        <end position="25"/>
    </location>
</feature>
<feature type="domain" description="ABC-type uncharacterised transport system" evidence="2">
    <location>
        <begin position="205"/>
        <end position="435"/>
    </location>
</feature>
<reference evidence="4" key="1">
    <citation type="journal article" date="2020" name="mSystems">
        <title>Genome- and Community-Level Interaction Insights into Carbon Utilization and Element Cycling Functions of Hydrothermarchaeota in Hydrothermal Sediment.</title>
        <authorList>
            <person name="Zhou Z."/>
            <person name="Liu Y."/>
            <person name="Xu W."/>
            <person name="Pan J."/>
            <person name="Luo Z.H."/>
            <person name="Li M."/>
        </authorList>
    </citation>
    <scope>NUCLEOTIDE SEQUENCE [LARGE SCALE GENOMIC DNA]</scope>
    <source>
        <strain evidence="4">HyVt-577</strain>
    </source>
</reference>
<dbReference type="Gene3D" id="3.40.30.10">
    <property type="entry name" value="Glutaredoxin"/>
    <property type="match status" value="1"/>
</dbReference>
<comment type="caution">
    <text evidence="4">The sequence shown here is derived from an EMBL/GenBank/DDBJ whole genome shotgun (WGS) entry which is preliminary data.</text>
</comment>
<dbReference type="InterPro" id="IPR029062">
    <property type="entry name" value="Class_I_gatase-like"/>
</dbReference>
<feature type="transmembrane region" description="Helical" evidence="1">
    <location>
        <begin position="64"/>
        <end position="88"/>
    </location>
</feature>
<dbReference type="InterPro" id="IPR039975">
    <property type="entry name" value="IFT52"/>
</dbReference>
<name>A0A7V4WVG5_CALAY</name>
<feature type="transmembrane region" description="Helical" evidence="1">
    <location>
        <begin position="31"/>
        <end position="52"/>
    </location>
</feature>
<evidence type="ECO:0000313" key="4">
    <source>
        <dbReference type="EMBL" id="HGY56210.1"/>
    </source>
</evidence>
<evidence type="ECO:0000259" key="2">
    <source>
        <dbReference type="Pfam" id="PF09822"/>
    </source>
</evidence>
<dbReference type="EMBL" id="DRQG01000104">
    <property type="protein sequence ID" value="HGY56210.1"/>
    <property type="molecule type" value="Genomic_DNA"/>
</dbReference>
<dbReference type="AlphaFoldDB" id="A0A7V4WVG5"/>
<keyword evidence="1" id="KW-0472">Membrane</keyword>
<evidence type="ECO:0000256" key="1">
    <source>
        <dbReference type="SAM" id="Phobius"/>
    </source>
</evidence>